<keyword evidence="17" id="KW-0223">Dioxygenase</keyword>
<dbReference type="STRING" id="94869.SAMN04488529_101109"/>
<protein>
    <recommendedName>
        <fullName evidence="4">nitric oxide dioxygenase</fullName>
        <ecNumber evidence="4">1.14.12.17</ecNumber>
    </recommendedName>
</protein>
<evidence type="ECO:0000256" key="8">
    <source>
        <dbReference type="ARBA" id="ARBA00022723"/>
    </source>
</evidence>
<dbReference type="Proteomes" id="UP000198597">
    <property type="component" value="Unassembled WGS sequence"/>
</dbReference>
<evidence type="ECO:0000256" key="4">
    <source>
        <dbReference type="ARBA" id="ARBA00012229"/>
    </source>
</evidence>
<comment type="catalytic activity">
    <reaction evidence="14">
        <text>2 nitric oxide + NADH + 2 O2 = 2 nitrate + NAD(+) + H(+)</text>
        <dbReference type="Rhea" id="RHEA:19469"/>
        <dbReference type="ChEBI" id="CHEBI:15378"/>
        <dbReference type="ChEBI" id="CHEBI:15379"/>
        <dbReference type="ChEBI" id="CHEBI:16480"/>
        <dbReference type="ChEBI" id="CHEBI:17632"/>
        <dbReference type="ChEBI" id="CHEBI:57540"/>
        <dbReference type="ChEBI" id="CHEBI:57945"/>
        <dbReference type="EC" id="1.14.12.17"/>
    </reaction>
</comment>
<reference evidence="17 18" key="1">
    <citation type="submission" date="2016-10" db="EMBL/GenBank/DDBJ databases">
        <authorList>
            <person name="de Groot N.N."/>
        </authorList>
    </citation>
    <scope>NUCLEOTIDE SEQUENCE [LARGE SCALE GENOMIC DNA]</scope>
    <source>
        <strain evidence="17 18">DSM 12272</strain>
    </source>
</reference>
<keyword evidence="18" id="KW-1185">Reference proteome</keyword>
<evidence type="ECO:0000256" key="6">
    <source>
        <dbReference type="ARBA" id="ARBA00022621"/>
    </source>
</evidence>
<dbReference type="InterPro" id="IPR001433">
    <property type="entry name" value="OxRdtase_FAD/NAD-bd"/>
</dbReference>
<comment type="similarity">
    <text evidence="3">In the C-terminal section; belongs to the flavoprotein pyridine nucleotide cytochrome reductase family.</text>
</comment>
<dbReference type="GO" id="GO:0046210">
    <property type="term" value="P:nitric oxide catabolic process"/>
    <property type="evidence" value="ECO:0007669"/>
    <property type="project" value="TreeGrafter"/>
</dbReference>
<evidence type="ECO:0000256" key="12">
    <source>
        <dbReference type="ARBA" id="ARBA00023004"/>
    </source>
</evidence>
<dbReference type="GO" id="GO:0008941">
    <property type="term" value="F:nitric oxide dioxygenase NAD(P)H activity"/>
    <property type="evidence" value="ECO:0007669"/>
    <property type="project" value="UniProtKB-EC"/>
</dbReference>
<dbReference type="EMBL" id="FNJM01000001">
    <property type="protein sequence ID" value="SDO68290.1"/>
    <property type="molecule type" value="Genomic_DNA"/>
</dbReference>
<sequence>MIDINTIKDVYKKDNAADMEEIIQKYSNTSSAELEYAKSWTGFKDLILVDKVKECNDIISFYFKDKEGKKLIKHIAGQYLPIKIKSNDDKYNNEIRTYTLSMKPNEHIYRISVKKVEGGLISSYLHDELEIGHAIEAMVPAGLFTLENNKKPVVLISAGIGITPLISMLYDAIEDKKNITFIQAVQNSKIQPFKYDIKKMEEIIKLKSYVFYSNPLEVDEKGKDYYVEGFIGKEWIENNLDLNSEFYFCGPPIFMKILNKALIELGVNRENIHFEFFGEPQSME</sequence>
<keyword evidence="6" id="KW-0561">Oxygen transport</keyword>
<evidence type="ECO:0000256" key="1">
    <source>
        <dbReference type="ARBA" id="ARBA00001970"/>
    </source>
</evidence>
<dbReference type="InterPro" id="IPR017927">
    <property type="entry name" value="FAD-bd_FR_type"/>
</dbReference>
<dbReference type="PANTHER" id="PTHR43396:SF3">
    <property type="entry name" value="FLAVOHEMOPROTEIN"/>
    <property type="match status" value="1"/>
</dbReference>
<evidence type="ECO:0000256" key="13">
    <source>
        <dbReference type="ARBA" id="ARBA00023027"/>
    </source>
</evidence>
<dbReference type="Gene3D" id="2.40.30.10">
    <property type="entry name" value="Translation factors"/>
    <property type="match status" value="1"/>
</dbReference>
<accession>A0A1H0LK49</accession>
<evidence type="ECO:0000256" key="11">
    <source>
        <dbReference type="ARBA" id="ARBA00023002"/>
    </source>
</evidence>
<evidence type="ECO:0000256" key="3">
    <source>
        <dbReference type="ARBA" id="ARBA00006401"/>
    </source>
</evidence>
<evidence type="ECO:0000256" key="9">
    <source>
        <dbReference type="ARBA" id="ARBA00022827"/>
    </source>
</evidence>
<dbReference type="InterPro" id="IPR008333">
    <property type="entry name" value="Cbr1-like_FAD-bd_dom"/>
</dbReference>
<evidence type="ECO:0000256" key="15">
    <source>
        <dbReference type="ARBA" id="ARBA00049433"/>
    </source>
</evidence>
<comment type="catalytic activity">
    <reaction evidence="15">
        <text>2 nitric oxide + NADPH + 2 O2 = 2 nitrate + NADP(+) + H(+)</text>
        <dbReference type="Rhea" id="RHEA:19465"/>
        <dbReference type="ChEBI" id="CHEBI:15378"/>
        <dbReference type="ChEBI" id="CHEBI:15379"/>
        <dbReference type="ChEBI" id="CHEBI:16480"/>
        <dbReference type="ChEBI" id="CHEBI:17632"/>
        <dbReference type="ChEBI" id="CHEBI:57783"/>
        <dbReference type="ChEBI" id="CHEBI:58349"/>
        <dbReference type="EC" id="1.14.12.17"/>
    </reaction>
</comment>
<dbReference type="PROSITE" id="PS51384">
    <property type="entry name" value="FAD_FR"/>
    <property type="match status" value="1"/>
</dbReference>
<dbReference type="RefSeq" id="WP_242873893.1">
    <property type="nucleotide sequence ID" value="NZ_FNJM01000001.1"/>
</dbReference>
<dbReference type="GO" id="GO:0071500">
    <property type="term" value="P:cellular response to nitrosative stress"/>
    <property type="evidence" value="ECO:0007669"/>
    <property type="project" value="TreeGrafter"/>
</dbReference>
<keyword evidence="5" id="KW-0349">Heme</keyword>
<dbReference type="FunFam" id="3.40.50.80:FF:000010">
    <property type="entry name" value="Flavohemoprotein"/>
    <property type="match status" value="1"/>
</dbReference>
<comment type="cofactor">
    <cofactor evidence="1">
        <name>heme b</name>
        <dbReference type="ChEBI" id="CHEBI:60344"/>
    </cofactor>
</comment>
<keyword evidence="9" id="KW-0274">FAD</keyword>
<dbReference type="Pfam" id="PF00175">
    <property type="entry name" value="NAD_binding_1"/>
    <property type="match status" value="1"/>
</dbReference>
<dbReference type="InterPro" id="IPR039261">
    <property type="entry name" value="FNR_nucleotide-bd"/>
</dbReference>
<proteinExistence type="inferred from homology"/>
<dbReference type="Gene3D" id="3.40.50.80">
    <property type="entry name" value="Nucleotide-binding domain of ferredoxin-NADP reductase (FNR) module"/>
    <property type="match status" value="1"/>
</dbReference>
<dbReference type="GO" id="GO:0005344">
    <property type="term" value="F:oxygen carrier activity"/>
    <property type="evidence" value="ECO:0007669"/>
    <property type="project" value="UniProtKB-KW"/>
</dbReference>
<dbReference type="PRINTS" id="PR00410">
    <property type="entry name" value="PHEHYDRXLASE"/>
</dbReference>
<keyword evidence="13" id="KW-0520">NAD</keyword>
<dbReference type="SUPFAM" id="SSF52343">
    <property type="entry name" value="Ferredoxin reductase-like, C-terminal NADP-linked domain"/>
    <property type="match status" value="1"/>
</dbReference>
<dbReference type="SUPFAM" id="SSF63380">
    <property type="entry name" value="Riboflavin synthase domain-like"/>
    <property type="match status" value="1"/>
</dbReference>
<keyword evidence="7" id="KW-0285">Flavoprotein</keyword>
<evidence type="ECO:0000313" key="18">
    <source>
        <dbReference type="Proteomes" id="UP000198597"/>
    </source>
</evidence>
<evidence type="ECO:0000256" key="5">
    <source>
        <dbReference type="ARBA" id="ARBA00022617"/>
    </source>
</evidence>
<evidence type="ECO:0000256" key="7">
    <source>
        <dbReference type="ARBA" id="ARBA00022630"/>
    </source>
</evidence>
<dbReference type="PANTHER" id="PTHR43396">
    <property type="entry name" value="FLAVOHEMOPROTEIN"/>
    <property type="match status" value="1"/>
</dbReference>
<keyword evidence="8" id="KW-0479">Metal-binding</keyword>
<dbReference type="CDD" id="cd06184">
    <property type="entry name" value="flavohem_like_fad_nad_binding"/>
    <property type="match status" value="1"/>
</dbReference>
<dbReference type="Pfam" id="PF00970">
    <property type="entry name" value="FAD_binding_6"/>
    <property type="match status" value="1"/>
</dbReference>
<comment type="cofactor">
    <cofactor evidence="2">
        <name>FAD</name>
        <dbReference type="ChEBI" id="CHEBI:57692"/>
    </cofactor>
</comment>
<evidence type="ECO:0000256" key="10">
    <source>
        <dbReference type="ARBA" id="ARBA00022857"/>
    </source>
</evidence>
<evidence type="ECO:0000313" key="17">
    <source>
        <dbReference type="EMBL" id="SDO68290.1"/>
    </source>
</evidence>
<evidence type="ECO:0000256" key="14">
    <source>
        <dbReference type="ARBA" id="ARBA00048649"/>
    </source>
</evidence>
<keyword evidence="10" id="KW-0521">NADP</keyword>
<evidence type="ECO:0000259" key="16">
    <source>
        <dbReference type="PROSITE" id="PS51384"/>
    </source>
</evidence>
<gene>
    <name evidence="17" type="ORF">SAMN04488529_101109</name>
</gene>
<evidence type="ECO:0000256" key="2">
    <source>
        <dbReference type="ARBA" id="ARBA00001974"/>
    </source>
</evidence>
<keyword evidence="6" id="KW-0813">Transport</keyword>
<dbReference type="GO" id="GO:0046872">
    <property type="term" value="F:metal ion binding"/>
    <property type="evidence" value="ECO:0007669"/>
    <property type="project" value="UniProtKB-KW"/>
</dbReference>
<feature type="domain" description="FAD-binding FR-type" evidence="16">
    <location>
        <begin position="41"/>
        <end position="147"/>
    </location>
</feature>
<keyword evidence="12" id="KW-0408">Iron</keyword>
<dbReference type="AlphaFoldDB" id="A0A1H0LK49"/>
<keyword evidence="11" id="KW-0560">Oxidoreductase</keyword>
<dbReference type="InterPro" id="IPR017938">
    <property type="entry name" value="Riboflavin_synthase-like_b-brl"/>
</dbReference>
<organism evidence="17 18">
    <name type="scientific">Clostridium gasigenes</name>
    <dbReference type="NCBI Taxonomy" id="94869"/>
    <lineage>
        <taxon>Bacteria</taxon>
        <taxon>Bacillati</taxon>
        <taxon>Bacillota</taxon>
        <taxon>Clostridia</taxon>
        <taxon>Eubacteriales</taxon>
        <taxon>Clostridiaceae</taxon>
        <taxon>Clostridium</taxon>
    </lineage>
</organism>
<dbReference type="GO" id="GO:0071949">
    <property type="term" value="F:FAD binding"/>
    <property type="evidence" value="ECO:0007669"/>
    <property type="project" value="TreeGrafter"/>
</dbReference>
<dbReference type="EC" id="1.14.12.17" evidence="4"/>
<name>A0A1H0LK49_9CLOT</name>